<dbReference type="RefSeq" id="WP_381444171.1">
    <property type="nucleotide sequence ID" value="NZ_JBHSNP010000011.1"/>
</dbReference>
<dbReference type="PROSITE" id="PS51257">
    <property type="entry name" value="PROKAR_LIPOPROTEIN"/>
    <property type="match status" value="1"/>
</dbReference>
<evidence type="ECO:0000313" key="2">
    <source>
        <dbReference type="EMBL" id="MFC5603549.1"/>
    </source>
</evidence>
<keyword evidence="3" id="KW-1185">Reference proteome</keyword>
<dbReference type="SUPFAM" id="SSF82171">
    <property type="entry name" value="DPP6 N-terminal domain-like"/>
    <property type="match status" value="1"/>
</dbReference>
<feature type="domain" description="YqgU-like 6-bladed beta-propeller" evidence="1">
    <location>
        <begin position="86"/>
        <end position="344"/>
    </location>
</feature>
<protein>
    <recommendedName>
        <fullName evidence="1">YqgU-like 6-bladed beta-propeller domain-containing protein</fullName>
    </recommendedName>
</protein>
<dbReference type="EMBL" id="JBHSNP010000011">
    <property type="protein sequence ID" value="MFC5603549.1"/>
    <property type="molecule type" value="Genomic_DNA"/>
</dbReference>
<organism evidence="2 3">
    <name type="scientific">Sporosarcina koreensis</name>
    <dbReference type="NCBI Taxonomy" id="334735"/>
    <lineage>
        <taxon>Bacteria</taxon>
        <taxon>Bacillati</taxon>
        <taxon>Bacillota</taxon>
        <taxon>Bacilli</taxon>
        <taxon>Bacillales</taxon>
        <taxon>Caryophanaceae</taxon>
        <taxon>Sporosarcina</taxon>
    </lineage>
</organism>
<comment type="caution">
    <text evidence="2">The sequence shown here is derived from an EMBL/GenBank/DDBJ whole genome shotgun (WGS) entry which is preliminary data.</text>
</comment>
<dbReference type="InterPro" id="IPR048421">
    <property type="entry name" value="YqgU_beta-prop"/>
</dbReference>
<sequence length="366" mass="41311">MKRILYLLLMVIFILSGCSELKGPPSVQPDIEEPDKLMTEPDDPPFPHVFKVDPSNFHFIADWLNDSQILYVEKNDSYYQVKYFDIETGESGSVYEDDAFIIDVLVHPSGDYFLVHTSEHANAAVVKVVGMDGTVQHQVEIDSTELAIEWNRSNPDKILFTAFHEDWSFDLFVFDGLDEHLSLIELDDPFPKWAGDDKIMGMLVEGHPLDGGEVQLFHLETGEIETVGIGNVIYFDAFEDYFIAVQSIDENAFSYSVRRFDGTVVSGWTLPAVSNYSEWVVPTIQWLDNARLIVIGAEKSGQLDEMGAGFNLFLFDEGNPELLMKGLDAGPLKCSPSGKYCLSGYTSDELIDMSTKEKHKWIEFNN</sequence>
<dbReference type="Proteomes" id="UP001596071">
    <property type="component" value="Unassembled WGS sequence"/>
</dbReference>
<proteinExistence type="predicted"/>
<evidence type="ECO:0000313" key="3">
    <source>
        <dbReference type="Proteomes" id="UP001596071"/>
    </source>
</evidence>
<name>A0ABW0U035_9BACL</name>
<gene>
    <name evidence="2" type="ORF">ACFPTP_09965</name>
</gene>
<accession>A0ABW0U035</accession>
<reference evidence="3" key="1">
    <citation type="journal article" date="2019" name="Int. J. Syst. Evol. Microbiol.">
        <title>The Global Catalogue of Microorganisms (GCM) 10K type strain sequencing project: providing services to taxonomists for standard genome sequencing and annotation.</title>
        <authorList>
            <consortium name="The Broad Institute Genomics Platform"/>
            <consortium name="The Broad Institute Genome Sequencing Center for Infectious Disease"/>
            <person name="Wu L."/>
            <person name="Ma J."/>
        </authorList>
    </citation>
    <scope>NUCLEOTIDE SEQUENCE [LARGE SCALE GENOMIC DNA]</scope>
    <source>
        <strain evidence="3">KACC 11299</strain>
    </source>
</reference>
<dbReference type="Pfam" id="PF21101">
    <property type="entry name" value="YqgU"/>
    <property type="match status" value="1"/>
</dbReference>
<evidence type="ECO:0000259" key="1">
    <source>
        <dbReference type="Pfam" id="PF21101"/>
    </source>
</evidence>